<organism evidence="1">
    <name type="scientific">bioreactor metagenome</name>
    <dbReference type="NCBI Taxonomy" id="1076179"/>
    <lineage>
        <taxon>unclassified sequences</taxon>
        <taxon>metagenomes</taxon>
        <taxon>ecological metagenomes</taxon>
    </lineage>
</organism>
<sequence>MYILHRLDTIGIVKARINDCNGHSLAPEPGFMQLIGLTHLYLTIRFPIVKAVHTHHLIRYRISFQRLVFVLAGGLLPHLLHRPNKRQPTDTGHARTVVARNRHEIIPFAGYYNPHPLFPNSLNILGAYGQVGRIYR</sequence>
<proteinExistence type="predicted"/>
<name>A0A645AFQ4_9ZZZZ</name>
<dbReference type="AlphaFoldDB" id="A0A645AFQ4"/>
<evidence type="ECO:0000313" key="1">
    <source>
        <dbReference type="EMBL" id="MPM52019.1"/>
    </source>
</evidence>
<dbReference type="EMBL" id="VSSQ01013677">
    <property type="protein sequence ID" value="MPM52019.1"/>
    <property type="molecule type" value="Genomic_DNA"/>
</dbReference>
<protein>
    <submittedName>
        <fullName evidence="1">Uncharacterized protein</fullName>
    </submittedName>
</protein>
<gene>
    <name evidence="1" type="ORF">SDC9_98772</name>
</gene>
<accession>A0A645AFQ4</accession>
<reference evidence="1" key="1">
    <citation type="submission" date="2019-08" db="EMBL/GenBank/DDBJ databases">
        <authorList>
            <person name="Kucharzyk K."/>
            <person name="Murdoch R.W."/>
            <person name="Higgins S."/>
            <person name="Loffler F."/>
        </authorList>
    </citation>
    <scope>NUCLEOTIDE SEQUENCE</scope>
</reference>
<comment type="caution">
    <text evidence="1">The sequence shown here is derived from an EMBL/GenBank/DDBJ whole genome shotgun (WGS) entry which is preliminary data.</text>
</comment>